<reference evidence="2 3" key="1">
    <citation type="submission" date="2024-09" db="EMBL/GenBank/DDBJ databases">
        <authorList>
            <person name="Sun Q."/>
            <person name="Mori K."/>
        </authorList>
    </citation>
    <scope>NUCLEOTIDE SEQUENCE [LARGE SCALE GENOMIC DNA]</scope>
    <source>
        <strain evidence="2 3">CCM 7957</strain>
    </source>
</reference>
<feature type="domain" description="THIF-type NAD/FAD binding fold" evidence="1">
    <location>
        <begin position="93"/>
        <end position="225"/>
    </location>
</feature>
<dbReference type="EMBL" id="JBHLWV010000007">
    <property type="protein sequence ID" value="MFC0313691.1"/>
    <property type="molecule type" value="Genomic_DNA"/>
</dbReference>
<dbReference type="GO" id="GO:0016779">
    <property type="term" value="F:nucleotidyltransferase activity"/>
    <property type="evidence" value="ECO:0007669"/>
    <property type="project" value="UniProtKB-KW"/>
</dbReference>
<name>A0ABV6H4L5_9ACTN</name>
<sequence length="340" mass="37008">MIEILHPHDDAARITELRSHDLVWVDGWESALEELQTLREYGSAAAGSGGAGPISFDEADLDASSRYVVYPWRRTVVRLPDADLFYRLKTTRNRFLITDDEQRRWESSPIAVAGLSVGGSVLNTCVLTGARTLRIADPDVLGPSNLNRLSGSVCDLGVRKTTLAARRALELDPYVQLSILPGGYTAENADGFLCGAAVVVEEMDDLRRKIELRVQARERRVPVVMVTDDGDGVIVDVERFDLDPEYPLLHGRAEALSGVSPEEFDDPARRVELAGMIVGDDITARMKHSLGEVGRTIPSWPQLGTAATLAGAVGAMLARRISCGDNVSSGRAYLRLAELA</sequence>
<dbReference type="PANTHER" id="PTHR43267">
    <property type="entry name" value="TRNA THREONYLCARBAMOYLADENOSINE DEHYDRATASE"/>
    <property type="match status" value="1"/>
</dbReference>
<evidence type="ECO:0000313" key="3">
    <source>
        <dbReference type="Proteomes" id="UP001589783"/>
    </source>
</evidence>
<protein>
    <submittedName>
        <fullName evidence="2">ThiF family adenylyltransferase</fullName>
    </submittedName>
</protein>
<dbReference type="PANTHER" id="PTHR43267:SF3">
    <property type="entry name" value="THIF PROTEIN"/>
    <property type="match status" value="1"/>
</dbReference>
<dbReference type="SUPFAM" id="SSF69572">
    <property type="entry name" value="Activating enzymes of the ubiquitin-like proteins"/>
    <property type="match status" value="1"/>
</dbReference>
<dbReference type="InterPro" id="IPR000594">
    <property type="entry name" value="ThiF_NAD_FAD-bd"/>
</dbReference>
<proteinExistence type="predicted"/>
<dbReference type="CDD" id="cd01483">
    <property type="entry name" value="E1_enzyme_family"/>
    <property type="match status" value="1"/>
</dbReference>
<dbReference type="InterPro" id="IPR045886">
    <property type="entry name" value="ThiF/MoeB/HesA"/>
</dbReference>
<dbReference type="Proteomes" id="UP001589783">
    <property type="component" value="Unassembled WGS sequence"/>
</dbReference>
<evidence type="ECO:0000313" key="2">
    <source>
        <dbReference type="EMBL" id="MFC0313691.1"/>
    </source>
</evidence>
<organism evidence="2 3">
    <name type="scientific">Gordonia phosphorivorans</name>
    <dbReference type="NCBI Taxonomy" id="1056982"/>
    <lineage>
        <taxon>Bacteria</taxon>
        <taxon>Bacillati</taxon>
        <taxon>Actinomycetota</taxon>
        <taxon>Actinomycetes</taxon>
        <taxon>Mycobacteriales</taxon>
        <taxon>Gordoniaceae</taxon>
        <taxon>Gordonia</taxon>
    </lineage>
</organism>
<gene>
    <name evidence="2" type="ORF">ACFFJD_02330</name>
</gene>
<dbReference type="RefSeq" id="WP_382360342.1">
    <property type="nucleotide sequence ID" value="NZ_JBHLWV010000007.1"/>
</dbReference>
<keyword evidence="3" id="KW-1185">Reference proteome</keyword>
<dbReference type="InterPro" id="IPR035985">
    <property type="entry name" value="Ubiquitin-activating_enz"/>
</dbReference>
<dbReference type="Pfam" id="PF00899">
    <property type="entry name" value="ThiF"/>
    <property type="match status" value="1"/>
</dbReference>
<dbReference type="Gene3D" id="3.40.50.720">
    <property type="entry name" value="NAD(P)-binding Rossmann-like Domain"/>
    <property type="match status" value="1"/>
</dbReference>
<comment type="caution">
    <text evidence="2">The sequence shown here is derived from an EMBL/GenBank/DDBJ whole genome shotgun (WGS) entry which is preliminary data.</text>
</comment>
<keyword evidence="2" id="KW-0548">Nucleotidyltransferase</keyword>
<accession>A0ABV6H4L5</accession>
<keyword evidence="2" id="KW-0808">Transferase</keyword>
<evidence type="ECO:0000259" key="1">
    <source>
        <dbReference type="Pfam" id="PF00899"/>
    </source>
</evidence>